<name>A0A8J5IBU7_9STRA</name>
<evidence type="ECO:0000313" key="2">
    <source>
        <dbReference type="EMBL" id="KAG6954988.1"/>
    </source>
</evidence>
<evidence type="ECO:0000256" key="1">
    <source>
        <dbReference type="SAM" id="MobiDB-lite"/>
    </source>
</evidence>
<protein>
    <submittedName>
        <fullName evidence="2">Uncharacterized protein</fullName>
    </submittedName>
</protein>
<keyword evidence="3" id="KW-1185">Reference proteome</keyword>
<gene>
    <name evidence="2" type="ORF">JG688_00012099</name>
</gene>
<accession>A0A8J5IBU7</accession>
<dbReference type="EMBL" id="JAENGY010000904">
    <property type="protein sequence ID" value="KAG6954988.1"/>
    <property type="molecule type" value="Genomic_DNA"/>
</dbReference>
<dbReference type="Proteomes" id="UP000709295">
    <property type="component" value="Unassembled WGS sequence"/>
</dbReference>
<comment type="caution">
    <text evidence="2">The sequence shown here is derived from an EMBL/GenBank/DDBJ whole genome shotgun (WGS) entry which is preliminary data.</text>
</comment>
<proteinExistence type="predicted"/>
<organism evidence="2 3">
    <name type="scientific">Phytophthora aleatoria</name>
    <dbReference type="NCBI Taxonomy" id="2496075"/>
    <lineage>
        <taxon>Eukaryota</taxon>
        <taxon>Sar</taxon>
        <taxon>Stramenopiles</taxon>
        <taxon>Oomycota</taxon>
        <taxon>Peronosporomycetes</taxon>
        <taxon>Peronosporales</taxon>
        <taxon>Peronosporaceae</taxon>
        <taxon>Phytophthora</taxon>
    </lineage>
</organism>
<dbReference type="AlphaFoldDB" id="A0A8J5IBU7"/>
<feature type="region of interest" description="Disordered" evidence="1">
    <location>
        <begin position="1"/>
        <end position="33"/>
    </location>
</feature>
<sequence length="61" mass="6671">MHPSMPRSRRSRSSKRSGCGFKTGPLTPPISTRSKMCGPFWPGKCTAMESSTVPFKTSLLP</sequence>
<reference evidence="2" key="1">
    <citation type="submission" date="2021-01" db="EMBL/GenBank/DDBJ databases">
        <title>Phytophthora aleatoria, a newly-described species from Pinus radiata is distinct from Phytophthora cactorum isolates based on comparative genomics.</title>
        <authorList>
            <person name="Mcdougal R."/>
            <person name="Panda P."/>
            <person name="Williams N."/>
            <person name="Studholme D.J."/>
        </authorList>
    </citation>
    <scope>NUCLEOTIDE SEQUENCE</scope>
    <source>
        <strain evidence="2">NZFS 4037</strain>
    </source>
</reference>
<evidence type="ECO:0000313" key="3">
    <source>
        <dbReference type="Proteomes" id="UP000709295"/>
    </source>
</evidence>